<sequence length="498" mass="56733">MNENYKQMKIKIFGLLAIIGMFASCTDLSDEVYSELLAEEYPENEIQAQLITNNAYSQLQSHIDGGWWFAQEITSDLIVAPTRGSDWDDGGKWRALHTHSWDNNHEYVNNMWRNFYNGVTECNKAIEYLGDAETSKNAVAQMKVLRAYYYYLLIDNYGDVPYVTSFADAPETPEKVSRATVFNNIIADIESVIDDLEGSSTSSVNQYTAYALLAKLYLNAEVFTGTPMWEECENYCDLIIAGPYSLESNRLGAFVTENQNSPENIFTVPYDEDNYQGFILHRRTLHYTNTATFNARTTFWNGFCAQERLVDFFEDNDTRKAGLLLGQQFSSSGEQLFDTDAGNAPVVFTKEVPALRMDASFTSAQIRFSGARMVKFEIKSGVKDNLSNDLPIFRLADFKLMKAECQLRKTRGNLAIAKTEINDIRTAAGATAWDDADITLDNLLDERGREMWCEAHRRQDLIRFGKFTESWWEKSTDTEANHLFPIPQWAIDSNPNLN</sequence>
<evidence type="ECO:0000313" key="8">
    <source>
        <dbReference type="EMBL" id="PXX95417.1"/>
    </source>
</evidence>
<keyword evidence="9" id="KW-1185">Reference proteome</keyword>
<evidence type="ECO:0000256" key="4">
    <source>
        <dbReference type="ARBA" id="ARBA00023136"/>
    </source>
</evidence>
<evidence type="ECO:0000256" key="5">
    <source>
        <dbReference type="ARBA" id="ARBA00023237"/>
    </source>
</evidence>
<protein>
    <submittedName>
        <fullName evidence="8">RagB/SusD family nutrient uptake outer membrane protein</fullName>
    </submittedName>
</protein>
<dbReference type="AlphaFoldDB" id="A0A2V3ZRC1"/>
<dbReference type="InterPro" id="IPR011990">
    <property type="entry name" value="TPR-like_helical_dom_sf"/>
</dbReference>
<proteinExistence type="inferred from homology"/>
<organism evidence="8 9">
    <name type="scientific">Marinifilum breve</name>
    <dbReference type="NCBI Taxonomy" id="2184082"/>
    <lineage>
        <taxon>Bacteria</taxon>
        <taxon>Pseudomonadati</taxon>
        <taxon>Bacteroidota</taxon>
        <taxon>Bacteroidia</taxon>
        <taxon>Marinilabiliales</taxon>
        <taxon>Marinifilaceae</taxon>
    </lineage>
</organism>
<dbReference type="Gene3D" id="1.25.40.390">
    <property type="match status" value="1"/>
</dbReference>
<keyword evidence="3" id="KW-0732">Signal</keyword>
<comment type="caution">
    <text evidence="8">The sequence shown here is derived from an EMBL/GenBank/DDBJ whole genome shotgun (WGS) entry which is preliminary data.</text>
</comment>
<dbReference type="InterPro" id="IPR012944">
    <property type="entry name" value="SusD_RagB_dom"/>
</dbReference>
<gene>
    <name evidence="8" type="ORF">DF185_22120</name>
</gene>
<dbReference type="Pfam" id="PF14322">
    <property type="entry name" value="SusD-like_3"/>
    <property type="match status" value="1"/>
</dbReference>
<name>A0A2V3ZRC1_9BACT</name>
<evidence type="ECO:0000256" key="2">
    <source>
        <dbReference type="ARBA" id="ARBA00006275"/>
    </source>
</evidence>
<comment type="subcellular location">
    <subcellularLocation>
        <location evidence="1">Cell outer membrane</location>
    </subcellularLocation>
</comment>
<dbReference type="EMBL" id="QFLI01000015">
    <property type="protein sequence ID" value="PXX95417.1"/>
    <property type="molecule type" value="Genomic_DNA"/>
</dbReference>
<dbReference type="PROSITE" id="PS51257">
    <property type="entry name" value="PROKAR_LIPOPROTEIN"/>
    <property type="match status" value="1"/>
</dbReference>
<dbReference type="InterPro" id="IPR033985">
    <property type="entry name" value="SusD-like_N"/>
</dbReference>
<evidence type="ECO:0000259" key="6">
    <source>
        <dbReference type="Pfam" id="PF07980"/>
    </source>
</evidence>
<dbReference type="CDD" id="cd08977">
    <property type="entry name" value="SusD"/>
    <property type="match status" value="1"/>
</dbReference>
<dbReference type="OrthoDB" id="5694214at2"/>
<dbReference type="Proteomes" id="UP000248079">
    <property type="component" value="Unassembled WGS sequence"/>
</dbReference>
<reference evidence="8 9" key="1">
    <citation type="submission" date="2018-05" db="EMBL/GenBank/DDBJ databases">
        <title>Marinifilum breve JC075T sp. nov., a marine bacterium isolated from Yongle Blue Hole in the South China Sea.</title>
        <authorList>
            <person name="Fu T."/>
        </authorList>
    </citation>
    <scope>NUCLEOTIDE SEQUENCE [LARGE SCALE GENOMIC DNA]</scope>
    <source>
        <strain evidence="8 9">JC075</strain>
    </source>
</reference>
<dbReference type="SUPFAM" id="SSF48452">
    <property type="entry name" value="TPR-like"/>
    <property type="match status" value="1"/>
</dbReference>
<evidence type="ECO:0000256" key="3">
    <source>
        <dbReference type="ARBA" id="ARBA00022729"/>
    </source>
</evidence>
<accession>A0A2V3ZRC1</accession>
<keyword evidence="4" id="KW-0472">Membrane</keyword>
<comment type="similarity">
    <text evidence="2">Belongs to the SusD family.</text>
</comment>
<keyword evidence="5" id="KW-0998">Cell outer membrane</keyword>
<feature type="domain" description="SusD-like N-terminal" evidence="7">
    <location>
        <begin position="91"/>
        <end position="218"/>
    </location>
</feature>
<evidence type="ECO:0000259" key="7">
    <source>
        <dbReference type="Pfam" id="PF14322"/>
    </source>
</evidence>
<evidence type="ECO:0000313" key="9">
    <source>
        <dbReference type="Proteomes" id="UP000248079"/>
    </source>
</evidence>
<dbReference type="GO" id="GO:0009279">
    <property type="term" value="C:cell outer membrane"/>
    <property type="evidence" value="ECO:0007669"/>
    <property type="project" value="UniProtKB-SubCell"/>
</dbReference>
<feature type="domain" description="RagB/SusD" evidence="6">
    <location>
        <begin position="375"/>
        <end position="477"/>
    </location>
</feature>
<dbReference type="Pfam" id="PF07980">
    <property type="entry name" value="SusD_RagB"/>
    <property type="match status" value="1"/>
</dbReference>
<evidence type="ECO:0000256" key="1">
    <source>
        <dbReference type="ARBA" id="ARBA00004442"/>
    </source>
</evidence>